<dbReference type="SUPFAM" id="SSF51726">
    <property type="entry name" value="UROD/MetE-like"/>
    <property type="match status" value="1"/>
</dbReference>
<feature type="domain" description="Uroporphyrinogen decarboxylase (URO-D)" evidence="1">
    <location>
        <begin position="101"/>
        <end position="349"/>
    </location>
</feature>
<reference evidence="2 3" key="1">
    <citation type="submission" date="2022-08" db="EMBL/GenBank/DDBJ databases">
        <title>Bacterial and archaeal communities from various locations to study Microbial Dark Matter (Phase II).</title>
        <authorList>
            <person name="Stepanauskas R."/>
        </authorList>
    </citation>
    <scope>NUCLEOTIDE SEQUENCE [LARGE SCALE GENOMIC DNA]</scope>
    <source>
        <strain evidence="2 3">PD1</strain>
    </source>
</reference>
<dbReference type="GO" id="GO:0004853">
    <property type="term" value="F:uroporphyrinogen decarboxylase activity"/>
    <property type="evidence" value="ECO:0007669"/>
    <property type="project" value="UniProtKB-EC"/>
</dbReference>
<dbReference type="EMBL" id="JANUCP010000001">
    <property type="protein sequence ID" value="MCS3918157.1"/>
    <property type="molecule type" value="Genomic_DNA"/>
</dbReference>
<protein>
    <submittedName>
        <fullName evidence="2">Uroporphyrinogen decarboxylase</fullName>
        <ecNumber evidence="2">4.1.1.37</ecNumber>
    </submittedName>
</protein>
<dbReference type="InterPro" id="IPR052024">
    <property type="entry name" value="Methanogen_methyltrans"/>
</dbReference>
<dbReference type="PANTHER" id="PTHR47099">
    <property type="entry name" value="METHYLCOBAMIDE:COM METHYLTRANSFERASE MTBA"/>
    <property type="match status" value="1"/>
</dbReference>
<dbReference type="RefSeq" id="WP_259093649.1">
    <property type="nucleotide sequence ID" value="NZ_CP130454.1"/>
</dbReference>
<dbReference type="PANTHER" id="PTHR47099:SF1">
    <property type="entry name" value="METHYLCOBAMIDE:COM METHYLTRANSFERASE MTBA"/>
    <property type="match status" value="1"/>
</dbReference>
<proteinExistence type="predicted"/>
<evidence type="ECO:0000259" key="1">
    <source>
        <dbReference type="Pfam" id="PF01208"/>
    </source>
</evidence>
<dbReference type="EC" id="4.1.1.37" evidence="2"/>
<dbReference type="InterPro" id="IPR000257">
    <property type="entry name" value="Uroporphyrinogen_deCOase"/>
</dbReference>
<dbReference type="Proteomes" id="UP001204798">
    <property type="component" value="Unassembled WGS sequence"/>
</dbReference>
<dbReference type="Pfam" id="PF01208">
    <property type="entry name" value="URO-D"/>
    <property type="match status" value="1"/>
</dbReference>
<organism evidence="2 3">
    <name type="scientific">Candidatus Fervidibacter sacchari</name>
    <dbReference type="NCBI Taxonomy" id="1448929"/>
    <lineage>
        <taxon>Bacteria</taxon>
        <taxon>Candidatus Fervidibacterota</taxon>
        <taxon>Candidatus Fervidibacter</taxon>
    </lineage>
</organism>
<accession>A0ABT2EJM2</accession>
<name>A0ABT2EJM2_9BACT</name>
<evidence type="ECO:0000313" key="2">
    <source>
        <dbReference type="EMBL" id="MCS3918157.1"/>
    </source>
</evidence>
<comment type="caution">
    <text evidence="2">The sequence shown here is derived from an EMBL/GenBank/DDBJ whole genome shotgun (WGS) entry which is preliminary data.</text>
</comment>
<dbReference type="InterPro" id="IPR038071">
    <property type="entry name" value="UROD/MetE-like_sf"/>
</dbReference>
<dbReference type="Gene3D" id="3.20.20.210">
    <property type="match status" value="1"/>
</dbReference>
<keyword evidence="3" id="KW-1185">Reference proteome</keyword>
<keyword evidence="2" id="KW-0456">Lyase</keyword>
<evidence type="ECO:0000313" key="3">
    <source>
        <dbReference type="Proteomes" id="UP001204798"/>
    </source>
</evidence>
<gene>
    <name evidence="2" type="ORF">M2350_000554</name>
</gene>
<sequence>MTGYERFMTALLRKGEPDRVPLWELIINEPTLSAWGAKSLEEFVEMEDLDGITIFEDMKLEPLGTAEQKELVWRGRTILAGTRQVVRDEWGITDFGIPYPIDGPIKDPSDLKTYTPPDPEAPHRLQSLREAVKKFKGRRAIVFLTHDGFEFPHYLRGGMENLLLDYYDNPRLAHELAEMVIDYKVRLMRKAIREGADAVVSGDDYANQHGTVMSPQHFRQFVLPYLKRSIDAAHDEGVPFIKHTDGNIWAIVDDLVQAGIDALDPIEPAAGMDIGEVKAKYGDRIAVIGNVDCSFVLTRGTVEEVEEAVKETIAKASPGGGHILASSNSIHPAVKPENYRAMVEAARRYGRYPIDPELIAQYRNRNYIAKYLKAA</sequence>